<dbReference type="EMBL" id="JAZDQT010000002">
    <property type="protein sequence ID" value="MEE1946402.1"/>
    <property type="molecule type" value="Genomic_DNA"/>
</dbReference>
<name>A0ABU7IAL3_9SPHI</name>
<proteinExistence type="predicted"/>
<dbReference type="NCBIfam" id="TIGR03782">
    <property type="entry name" value="Bac_Flav_CT_J"/>
    <property type="match status" value="1"/>
</dbReference>
<evidence type="ECO:0000313" key="5">
    <source>
        <dbReference type="Proteomes" id="UP001336835"/>
    </source>
</evidence>
<protein>
    <submittedName>
        <fullName evidence="4">Conjugative transposon protein TraJ</fullName>
    </submittedName>
</protein>
<evidence type="ECO:0000313" key="4">
    <source>
        <dbReference type="EMBL" id="MEE1946402.1"/>
    </source>
</evidence>
<gene>
    <name evidence="4" type="primary">traJ</name>
    <name evidence="4" type="ORF">VRU48_14860</name>
</gene>
<evidence type="ECO:0000256" key="2">
    <source>
        <dbReference type="SAM" id="Phobius"/>
    </source>
</evidence>
<keyword evidence="5" id="KW-1185">Reference proteome</keyword>
<keyword evidence="2" id="KW-0472">Membrane</keyword>
<feature type="transmembrane region" description="Helical" evidence="2">
    <location>
        <begin position="235"/>
        <end position="254"/>
    </location>
</feature>
<evidence type="ECO:0000259" key="3">
    <source>
        <dbReference type="Pfam" id="PF07863"/>
    </source>
</evidence>
<feature type="domain" description="Conjugative transposon TraJ C-terminal" evidence="3">
    <location>
        <begin position="27"/>
        <end position="323"/>
    </location>
</feature>
<feature type="transmembrane region" description="Helical" evidence="2">
    <location>
        <begin position="205"/>
        <end position="223"/>
    </location>
</feature>
<feature type="region of interest" description="Disordered" evidence="1">
    <location>
        <begin position="132"/>
        <end position="159"/>
    </location>
</feature>
<feature type="transmembrane region" description="Helical" evidence="2">
    <location>
        <begin position="85"/>
        <end position="105"/>
    </location>
</feature>
<evidence type="ECO:0000256" key="1">
    <source>
        <dbReference type="SAM" id="MobiDB-lite"/>
    </source>
</evidence>
<dbReference type="RefSeq" id="WP_330108702.1">
    <property type="nucleotide sequence ID" value="NZ_JAZDQT010000002.1"/>
</dbReference>
<accession>A0ABU7IAL3</accession>
<sequence length="325" mass="35317">MTAILVIVLCIPFASQAQFVPSDYGYSLNGVLDRLFDEMLPLCNRMMGVGRAIGGFAALSFIAVRVWRHLAKAEPIDFFPLLKPFGIGLAILLFPSVIALMNGVLKPTVEATAAMSQDSKNAILYHIHEEEKAARETPPAGIYPGGNDDTEKYEPGDSNTSSGIFSGLRNAFSWMTMKTVFKLFITELVRILYTAAGLCINTIRTFYLIILAILGPLVLGLSIFDGFSHTLASWFARYINVYMWLPVANIFGAISSKILENMMNLDQGFASSTAYIVFMLISVVGYLTVPNVAGYIIQAGGRDTLLHKITDMTAAAGKAAVGAMV</sequence>
<reference evidence="4 5" key="1">
    <citation type="submission" date="2024-01" db="EMBL/GenBank/DDBJ databases">
        <title>Pedobacter sp. nov., isolated from fresh soil.</title>
        <authorList>
            <person name="Le N.T.T."/>
        </authorList>
    </citation>
    <scope>NUCLEOTIDE SEQUENCE [LARGE SCALE GENOMIC DNA]</scope>
    <source>
        <strain evidence="4 5">KR3-3</strain>
    </source>
</reference>
<feature type="transmembrane region" description="Helical" evidence="2">
    <location>
        <begin position="46"/>
        <end position="64"/>
    </location>
</feature>
<organism evidence="4 5">
    <name type="scientific">Pedobacter albus</name>
    <dbReference type="NCBI Taxonomy" id="3113905"/>
    <lineage>
        <taxon>Bacteria</taxon>
        <taxon>Pseudomonadati</taxon>
        <taxon>Bacteroidota</taxon>
        <taxon>Sphingobacteriia</taxon>
        <taxon>Sphingobacteriales</taxon>
        <taxon>Sphingobacteriaceae</taxon>
        <taxon>Pedobacter</taxon>
    </lineage>
</organism>
<feature type="transmembrane region" description="Helical" evidence="2">
    <location>
        <begin position="275"/>
        <end position="297"/>
    </location>
</feature>
<keyword evidence="2" id="KW-0812">Transmembrane</keyword>
<dbReference type="Pfam" id="PF07863">
    <property type="entry name" value="CtnDOT_TraJ"/>
    <property type="match status" value="1"/>
</dbReference>
<dbReference type="Proteomes" id="UP001336835">
    <property type="component" value="Unassembled WGS sequence"/>
</dbReference>
<keyword evidence="2" id="KW-1133">Transmembrane helix</keyword>
<dbReference type="InterPro" id="IPR022393">
    <property type="entry name" value="Conjugative_transposon_TraJ"/>
</dbReference>
<dbReference type="InterPro" id="IPR012424">
    <property type="entry name" value="Conjugative_transposon_TraJ_C"/>
</dbReference>
<comment type="caution">
    <text evidence="4">The sequence shown here is derived from an EMBL/GenBank/DDBJ whole genome shotgun (WGS) entry which is preliminary data.</text>
</comment>